<feature type="chain" id="PRO_5014691019" evidence="8">
    <location>
        <begin position="27"/>
        <end position="522"/>
    </location>
</feature>
<keyword evidence="7" id="KW-0998">Cell outer membrane</keyword>
<dbReference type="OrthoDB" id="9814637at2"/>
<evidence type="ECO:0000256" key="4">
    <source>
        <dbReference type="ARBA" id="ARBA00022452"/>
    </source>
</evidence>
<evidence type="ECO:0000313" key="10">
    <source>
        <dbReference type="Proteomes" id="UP000233597"/>
    </source>
</evidence>
<evidence type="ECO:0000256" key="2">
    <source>
        <dbReference type="ARBA" id="ARBA00007613"/>
    </source>
</evidence>
<dbReference type="PANTHER" id="PTHR30026:SF22">
    <property type="entry name" value="OUTER MEMBRANE EFFLUX PROTEIN"/>
    <property type="match status" value="1"/>
</dbReference>
<proteinExistence type="inferred from homology"/>
<dbReference type="NCBIfam" id="TIGR01844">
    <property type="entry name" value="type_I_sec_TolC"/>
    <property type="match status" value="1"/>
</dbReference>
<protein>
    <submittedName>
        <fullName evidence="9">Uncharacterized protein</fullName>
    </submittedName>
</protein>
<keyword evidence="6" id="KW-0472">Membrane</keyword>
<dbReference type="GO" id="GO:1990281">
    <property type="term" value="C:efflux pump complex"/>
    <property type="evidence" value="ECO:0007669"/>
    <property type="project" value="TreeGrafter"/>
</dbReference>
<sequence>MENKFACLLLISGLISTTTLPATVNAAPQNGADMVSATMTNEDQLARQLGEDAAGSTAMTPLFREIAKSMNGSEVLVNQFLTQTGNETVKRPLPSELSSMSQTDASAATQMAEGKPEGFIAKVRQAVETHPSIKSTIYGARQATDSVDEVGGALYPQVDFALEGGYNVARADDRVAADNDPDGVLSVSQLLYDAGETFDRIDAARENVTGSKYAALDSAQQFCLRAISAYFDIVRLQTKVLLAIDNRDRHELIFRSVNDRAAGGAGTSADVFRTEGRLAEANANLTELIGELDRMRASYKELFGDVPTHGERPDYIPDIPKNAEVALQHALGHNPTLAQSEASTRAASFEYDASKAAWYPKVSVVVEGRQYDLSEPRANDNEMRFYLRFNYNLFDGGSDQARESRASNRLSQAKERERQSRLELERQIASSLSDIATREQRLHALSLAARAEKETFLTYLDLFSIGRRDLVDVLDSQREFYQTASSLIDARTLADLSRYVLLSLTGELLPSFGIDDFGWEVK</sequence>
<evidence type="ECO:0000313" key="9">
    <source>
        <dbReference type="EMBL" id="PKR49050.1"/>
    </source>
</evidence>
<evidence type="ECO:0000256" key="1">
    <source>
        <dbReference type="ARBA" id="ARBA00004442"/>
    </source>
</evidence>
<dbReference type="Proteomes" id="UP000233597">
    <property type="component" value="Unassembled WGS sequence"/>
</dbReference>
<dbReference type="GO" id="GO:0015288">
    <property type="term" value="F:porin activity"/>
    <property type="evidence" value="ECO:0007669"/>
    <property type="project" value="TreeGrafter"/>
</dbReference>
<dbReference type="SUPFAM" id="SSF56954">
    <property type="entry name" value="Outer membrane efflux proteins (OEP)"/>
    <property type="match status" value="1"/>
</dbReference>
<keyword evidence="8" id="KW-0732">Signal</keyword>
<evidence type="ECO:0000256" key="7">
    <source>
        <dbReference type="ARBA" id="ARBA00023237"/>
    </source>
</evidence>
<dbReference type="GO" id="GO:0015562">
    <property type="term" value="F:efflux transmembrane transporter activity"/>
    <property type="evidence" value="ECO:0007669"/>
    <property type="project" value="InterPro"/>
</dbReference>
<evidence type="ECO:0000256" key="8">
    <source>
        <dbReference type="SAM" id="SignalP"/>
    </source>
</evidence>
<dbReference type="Pfam" id="PF02321">
    <property type="entry name" value="OEP"/>
    <property type="match status" value="2"/>
</dbReference>
<organism evidence="9 10">
    <name type="scientific">Thalassospira marina</name>
    <dbReference type="NCBI Taxonomy" id="2048283"/>
    <lineage>
        <taxon>Bacteria</taxon>
        <taxon>Pseudomonadati</taxon>
        <taxon>Pseudomonadota</taxon>
        <taxon>Alphaproteobacteria</taxon>
        <taxon>Rhodospirillales</taxon>
        <taxon>Thalassospiraceae</taxon>
        <taxon>Thalassospira</taxon>
    </lineage>
</organism>
<dbReference type="InterPro" id="IPR003423">
    <property type="entry name" value="OMP_efflux"/>
</dbReference>
<evidence type="ECO:0000256" key="3">
    <source>
        <dbReference type="ARBA" id="ARBA00022448"/>
    </source>
</evidence>
<evidence type="ECO:0000256" key="6">
    <source>
        <dbReference type="ARBA" id="ARBA00023136"/>
    </source>
</evidence>
<dbReference type="EMBL" id="NWTK01000020">
    <property type="protein sequence ID" value="PKR49050.1"/>
    <property type="molecule type" value="Genomic_DNA"/>
</dbReference>
<name>A0A2N3KEV1_9PROT</name>
<keyword evidence="5" id="KW-0812">Transmembrane</keyword>
<dbReference type="GO" id="GO:0009279">
    <property type="term" value="C:cell outer membrane"/>
    <property type="evidence" value="ECO:0007669"/>
    <property type="project" value="UniProtKB-SubCell"/>
</dbReference>
<dbReference type="InterPro" id="IPR051906">
    <property type="entry name" value="TolC-like"/>
</dbReference>
<comment type="caution">
    <text evidence="9">The sequence shown here is derived from an EMBL/GenBank/DDBJ whole genome shotgun (WGS) entry which is preliminary data.</text>
</comment>
<dbReference type="InterPro" id="IPR010130">
    <property type="entry name" value="T1SS_OMP_TolC"/>
</dbReference>
<gene>
    <name evidence="9" type="ORF">COO20_23085</name>
</gene>
<feature type="signal peptide" evidence="8">
    <location>
        <begin position="1"/>
        <end position="26"/>
    </location>
</feature>
<keyword evidence="4" id="KW-1134">Transmembrane beta strand</keyword>
<evidence type="ECO:0000256" key="5">
    <source>
        <dbReference type="ARBA" id="ARBA00022692"/>
    </source>
</evidence>
<comment type="similarity">
    <text evidence="2">Belongs to the outer membrane factor (OMF) (TC 1.B.17) family.</text>
</comment>
<dbReference type="AlphaFoldDB" id="A0A2N3KEV1"/>
<dbReference type="Gene3D" id="1.20.1600.10">
    <property type="entry name" value="Outer membrane efflux proteins (OEP)"/>
    <property type="match status" value="1"/>
</dbReference>
<comment type="subcellular location">
    <subcellularLocation>
        <location evidence="1">Cell outer membrane</location>
    </subcellularLocation>
</comment>
<accession>A0A2N3KEV1</accession>
<keyword evidence="3" id="KW-0813">Transport</keyword>
<dbReference type="PANTHER" id="PTHR30026">
    <property type="entry name" value="OUTER MEMBRANE PROTEIN TOLC"/>
    <property type="match status" value="1"/>
</dbReference>
<reference evidence="9 10" key="1">
    <citation type="submission" date="2017-09" db="EMBL/GenBank/DDBJ databases">
        <title>Biodiversity and function of Thalassospira species in the particle-attached aromatic-hydrocarbon-degrading consortia from the surface seawater of the South China Sea.</title>
        <authorList>
            <person name="Dong C."/>
            <person name="Liu R."/>
            <person name="Shao Z."/>
        </authorList>
    </citation>
    <scope>NUCLEOTIDE SEQUENCE [LARGE SCALE GENOMIC DNA]</scope>
    <source>
        <strain evidence="9 10">CSC1P2</strain>
    </source>
</reference>
<dbReference type="RefSeq" id="WP_101270874.1">
    <property type="nucleotide sequence ID" value="NZ_NWTK01000020.1"/>
</dbReference>